<evidence type="ECO:0000256" key="1">
    <source>
        <dbReference type="ARBA" id="ARBA00004123"/>
    </source>
</evidence>
<dbReference type="PANTHER" id="PTHR46159">
    <property type="entry name" value="PROTEIN TESMIN/TSO1-LIKE CXC 2"/>
    <property type="match status" value="1"/>
</dbReference>
<dbReference type="Pfam" id="PF03638">
    <property type="entry name" value="TCR"/>
    <property type="match status" value="2"/>
</dbReference>
<feature type="compositionally biased region" description="Low complexity" evidence="4">
    <location>
        <begin position="661"/>
        <end position="680"/>
    </location>
</feature>
<dbReference type="PANTHER" id="PTHR46159:SF6">
    <property type="entry name" value="OS12G0605300 PROTEIN"/>
    <property type="match status" value="1"/>
</dbReference>
<feature type="region of interest" description="Disordered" evidence="4">
    <location>
        <begin position="361"/>
        <end position="384"/>
    </location>
</feature>
<dbReference type="SMART" id="SM01114">
    <property type="entry name" value="CXC"/>
    <property type="match status" value="2"/>
</dbReference>
<feature type="compositionally biased region" description="Basic and acidic residues" evidence="4">
    <location>
        <begin position="165"/>
        <end position="178"/>
    </location>
</feature>
<dbReference type="STRING" id="88036.D8RZD6"/>
<dbReference type="GO" id="GO:0003700">
    <property type="term" value="F:DNA-binding transcription factor activity"/>
    <property type="evidence" value="ECO:0007669"/>
    <property type="project" value="InterPro"/>
</dbReference>
<protein>
    <recommendedName>
        <fullName evidence="5">CRC domain-containing protein</fullName>
    </recommendedName>
</protein>
<dbReference type="PROSITE" id="PS51634">
    <property type="entry name" value="CRC"/>
    <property type="match status" value="1"/>
</dbReference>
<reference evidence="6 7" key="1">
    <citation type="journal article" date="2011" name="Science">
        <title>The Selaginella genome identifies genetic changes associated with the evolution of vascular plants.</title>
        <authorList>
            <person name="Banks J.A."/>
            <person name="Nishiyama T."/>
            <person name="Hasebe M."/>
            <person name="Bowman J.L."/>
            <person name="Gribskov M."/>
            <person name="dePamphilis C."/>
            <person name="Albert V.A."/>
            <person name="Aono N."/>
            <person name="Aoyama T."/>
            <person name="Ambrose B.A."/>
            <person name="Ashton N.W."/>
            <person name="Axtell M.J."/>
            <person name="Barker E."/>
            <person name="Barker M.S."/>
            <person name="Bennetzen J.L."/>
            <person name="Bonawitz N.D."/>
            <person name="Chapple C."/>
            <person name="Cheng C."/>
            <person name="Correa L.G."/>
            <person name="Dacre M."/>
            <person name="DeBarry J."/>
            <person name="Dreyer I."/>
            <person name="Elias M."/>
            <person name="Engstrom E.M."/>
            <person name="Estelle M."/>
            <person name="Feng L."/>
            <person name="Finet C."/>
            <person name="Floyd S.K."/>
            <person name="Frommer W.B."/>
            <person name="Fujita T."/>
            <person name="Gramzow L."/>
            <person name="Gutensohn M."/>
            <person name="Harholt J."/>
            <person name="Hattori M."/>
            <person name="Heyl A."/>
            <person name="Hirai T."/>
            <person name="Hiwatashi Y."/>
            <person name="Ishikawa M."/>
            <person name="Iwata M."/>
            <person name="Karol K.G."/>
            <person name="Koehler B."/>
            <person name="Kolukisaoglu U."/>
            <person name="Kubo M."/>
            <person name="Kurata T."/>
            <person name="Lalonde S."/>
            <person name="Li K."/>
            <person name="Li Y."/>
            <person name="Litt A."/>
            <person name="Lyons E."/>
            <person name="Manning G."/>
            <person name="Maruyama T."/>
            <person name="Michael T.P."/>
            <person name="Mikami K."/>
            <person name="Miyazaki S."/>
            <person name="Morinaga S."/>
            <person name="Murata T."/>
            <person name="Mueller-Roeber B."/>
            <person name="Nelson D.R."/>
            <person name="Obara M."/>
            <person name="Oguri Y."/>
            <person name="Olmstead R.G."/>
            <person name="Onodera N."/>
            <person name="Petersen B.L."/>
            <person name="Pils B."/>
            <person name="Prigge M."/>
            <person name="Rensing S.A."/>
            <person name="Riano-Pachon D.M."/>
            <person name="Roberts A.W."/>
            <person name="Sato Y."/>
            <person name="Scheller H.V."/>
            <person name="Schulz B."/>
            <person name="Schulz C."/>
            <person name="Shakirov E.V."/>
            <person name="Shibagaki N."/>
            <person name="Shinohara N."/>
            <person name="Shippen D.E."/>
            <person name="Soerensen I."/>
            <person name="Sotooka R."/>
            <person name="Sugimoto N."/>
            <person name="Sugita M."/>
            <person name="Sumikawa N."/>
            <person name="Tanurdzic M."/>
            <person name="Theissen G."/>
            <person name="Ulvskov P."/>
            <person name="Wakazuki S."/>
            <person name="Weng J.K."/>
            <person name="Willats W.W."/>
            <person name="Wipf D."/>
            <person name="Wolf P.G."/>
            <person name="Yang L."/>
            <person name="Zimmer A.D."/>
            <person name="Zhu Q."/>
            <person name="Mitros T."/>
            <person name="Hellsten U."/>
            <person name="Loque D."/>
            <person name="Otillar R."/>
            <person name="Salamov A."/>
            <person name="Schmutz J."/>
            <person name="Shapiro H."/>
            <person name="Lindquist E."/>
            <person name="Lucas S."/>
            <person name="Rokhsar D."/>
            <person name="Grigoriev I.V."/>
        </authorList>
    </citation>
    <scope>NUCLEOTIDE SEQUENCE [LARGE SCALE GENOMIC DNA]</scope>
</reference>
<gene>
    <name evidence="6" type="ORF">SELMODRAFT_443191</name>
</gene>
<comment type="similarity">
    <text evidence="2">Belongs to the lin-54 family.</text>
</comment>
<organism evidence="7">
    <name type="scientific">Selaginella moellendorffii</name>
    <name type="common">Spikemoss</name>
    <dbReference type="NCBI Taxonomy" id="88036"/>
    <lineage>
        <taxon>Eukaryota</taxon>
        <taxon>Viridiplantae</taxon>
        <taxon>Streptophyta</taxon>
        <taxon>Embryophyta</taxon>
        <taxon>Tracheophyta</taxon>
        <taxon>Lycopodiopsida</taxon>
        <taxon>Selaginellales</taxon>
        <taxon>Selaginellaceae</taxon>
        <taxon>Selaginella</taxon>
    </lineage>
</organism>
<dbReference type="InterPro" id="IPR005172">
    <property type="entry name" value="CRC"/>
</dbReference>
<feature type="region of interest" description="Disordered" evidence="4">
    <location>
        <begin position="58"/>
        <end position="148"/>
    </location>
</feature>
<dbReference type="KEGG" id="smo:SELMODRAFT_443191"/>
<evidence type="ECO:0000313" key="6">
    <source>
        <dbReference type="EMBL" id="EFJ22725.1"/>
    </source>
</evidence>
<dbReference type="eggNOG" id="KOG1171">
    <property type="taxonomic scope" value="Eukaryota"/>
</dbReference>
<feature type="compositionally biased region" description="Polar residues" evidence="4">
    <location>
        <begin position="95"/>
        <end position="108"/>
    </location>
</feature>
<dbReference type="FunCoup" id="D8RZD6">
    <property type="interactions" value="2342"/>
</dbReference>
<dbReference type="InParanoid" id="D8RZD6"/>
<name>D8RZD6_SELML</name>
<dbReference type="InterPro" id="IPR044522">
    <property type="entry name" value="TSO1-like"/>
</dbReference>
<dbReference type="GO" id="GO:0005634">
    <property type="term" value="C:nucleus"/>
    <property type="evidence" value="ECO:0007669"/>
    <property type="project" value="UniProtKB-SubCell"/>
</dbReference>
<keyword evidence="7" id="KW-1185">Reference proteome</keyword>
<comment type="subcellular location">
    <subcellularLocation>
        <location evidence="1">Nucleus</location>
    </subcellularLocation>
</comment>
<evidence type="ECO:0000313" key="7">
    <source>
        <dbReference type="Proteomes" id="UP000001514"/>
    </source>
</evidence>
<evidence type="ECO:0000259" key="5">
    <source>
        <dbReference type="PROSITE" id="PS51634"/>
    </source>
</evidence>
<evidence type="ECO:0000256" key="3">
    <source>
        <dbReference type="ARBA" id="ARBA00023242"/>
    </source>
</evidence>
<keyword evidence="3" id="KW-0539">Nucleus</keyword>
<feature type="region of interest" description="Disordered" evidence="4">
    <location>
        <begin position="638"/>
        <end position="710"/>
    </location>
</feature>
<dbReference type="InterPro" id="IPR033467">
    <property type="entry name" value="Tesmin/TSO1-like_CXC"/>
</dbReference>
<feature type="compositionally biased region" description="Polar residues" evidence="4">
    <location>
        <begin position="70"/>
        <end position="86"/>
    </location>
</feature>
<feature type="region of interest" description="Disordered" evidence="4">
    <location>
        <begin position="164"/>
        <end position="194"/>
    </location>
</feature>
<dbReference type="EMBL" id="GL377595">
    <property type="protein sequence ID" value="EFJ22725.1"/>
    <property type="molecule type" value="Genomic_DNA"/>
</dbReference>
<feature type="domain" description="CRC" evidence="5">
    <location>
        <begin position="388"/>
        <end position="531"/>
    </location>
</feature>
<sequence length="710" mass="75524">MTSSLLAHPAASSAVQGSPLFKFLCSLSPIKQAKSAHVAQTYSELSFPAPLPVFVSPKKKRERAGVARTSGATSRESETTEASDLTCSPPAEEVLNQQQKNTSDTSADATEEIPSKQDATLASFLPGQDHTPEGAASFKNSGDEPDSEAANLEVANMEKLAITGHTDHTDSTVEDVRTSRNQRGARRRCLDFQSDSQESNAENLSCIVSPGVSSTPTSGPESLSTLISSLSGSGCSDSCKKLMREAVPSGIGLHLNSLGLLTAPRGVSLQSLVSCSQEMQSAEGFALCGQGPMNLRPGLLFSVVEKTRMEQEVQGTSGSQEGLLTSTTCVRSLTLGIQAMDEGTPFGIEQVVTPGRKRLSMQSDSMDGEMGRTPKKRRKSLGEKAGDGCKRCHCKKSKCLKLYCECFAAGVYCLDSCACRDCFNKPEFADTVMGTRQQIETRNPLAFAPKIVQTSDNTPTEGVGIWFSGHAMTNSLFALQPNCPDTTGSARHKRGCNCKKSLCLKKYCECYQAGVGCSDGCKCNGCKNIYGIKKGTSFLLVSCFDFDDPHPLQINSNSSLTSLSPITPTLIQHASVCTSIVPCDSTNTPSSTTPATSVSKLMDSNSLAWDETPEFLRAPRSSPRSMLNDLLSSDEAPEFIRAERSSPRSGIKGSPKQKRVAPPNAGLLAAGGAPSSSSVLKSGRKLTLQSLPSLPPVTPFSFPHQGCKRS</sequence>
<evidence type="ECO:0000256" key="2">
    <source>
        <dbReference type="ARBA" id="ARBA00007267"/>
    </source>
</evidence>
<proteinExistence type="inferred from homology"/>
<dbReference type="AlphaFoldDB" id="D8RZD6"/>
<dbReference type="Gramene" id="EFJ22725">
    <property type="protein sequence ID" value="EFJ22725"/>
    <property type="gene ID" value="SELMODRAFT_443191"/>
</dbReference>
<accession>D8RZD6</accession>
<dbReference type="HOGENOM" id="CLU_012297_1_0_1"/>
<dbReference type="Proteomes" id="UP000001514">
    <property type="component" value="Unassembled WGS sequence"/>
</dbReference>
<evidence type="ECO:0000256" key="4">
    <source>
        <dbReference type="SAM" id="MobiDB-lite"/>
    </source>
</evidence>